<accession>A0A6C0JGI1</accession>
<evidence type="ECO:0000259" key="5">
    <source>
        <dbReference type="PROSITE" id="PS50089"/>
    </source>
</evidence>
<dbReference type="EMBL" id="MN740390">
    <property type="protein sequence ID" value="QHU04041.1"/>
    <property type="molecule type" value="Genomic_DNA"/>
</dbReference>
<dbReference type="Pfam" id="PF13639">
    <property type="entry name" value="zf-RING_2"/>
    <property type="match status" value="1"/>
</dbReference>
<dbReference type="InterPro" id="IPR004181">
    <property type="entry name" value="Znf_MIZ"/>
</dbReference>
<dbReference type="PROSITE" id="PS50089">
    <property type="entry name" value="ZF_RING_2"/>
    <property type="match status" value="1"/>
</dbReference>
<dbReference type="InterPro" id="IPR001841">
    <property type="entry name" value="Znf_RING"/>
</dbReference>
<keyword evidence="2" id="KW-0863">Zinc-finger</keyword>
<evidence type="ECO:0000256" key="3">
    <source>
        <dbReference type="ARBA" id="ARBA00022833"/>
    </source>
</evidence>
<dbReference type="GO" id="GO:0008270">
    <property type="term" value="F:zinc ion binding"/>
    <property type="evidence" value="ECO:0007669"/>
    <property type="project" value="UniProtKB-KW"/>
</dbReference>
<dbReference type="AlphaFoldDB" id="A0A6C0JGI1"/>
<reference evidence="6" key="1">
    <citation type="journal article" date="2020" name="Nature">
        <title>Giant virus diversity and host interactions through global metagenomics.</title>
        <authorList>
            <person name="Schulz F."/>
            <person name="Roux S."/>
            <person name="Paez-Espino D."/>
            <person name="Jungbluth S."/>
            <person name="Walsh D.A."/>
            <person name="Denef V.J."/>
            <person name="McMahon K.D."/>
            <person name="Konstantinidis K.T."/>
            <person name="Eloe-Fadrosh E.A."/>
            <person name="Kyrpides N.C."/>
            <person name="Woyke T."/>
        </authorList>
    </citation>
    <scope>NUCLEOTIDE SEQUENCE</scope>
    <source>
        <strain evidence="6">GVMAG-M-3300027708-20</strain>
    </source>
</reference>
<keyword evidence="3" id="KW-0862">Zinc</keyword>
<evidence type="ECO:0000256" key="1">
    <source>
        <dbReference type="ARBA" id="ARBA00022723"/>
    </source>
</evidence>
<proteinExistence type="predicted"/>
<dbReference type="PANTHER" id="PTHR45676:SF41">
    <property type="entry name" value="RING-H2 FINGER PROTEIN ATL66"/>
    <property type="match status" value="1"/>
</dbReference>
<evidence type="ECO:0000256" key="2">
    <source>
        <dbReference type="ARBA" id="ARBA00022771"/>
    </source>
</evidence>
<keyword evidence="1" id="KW-0479">Metal-binding</keyword>
<dbReference type="CDD" id="cd16651">
    <property type="entry name" value="SPL-RING_NSE2"/>
    <property type="match status" value="1"/>
</dbReference>
<feature type="domain" description="RING-type" evidence="5">
    <location>
        <begin position="166"/>
        <end position="208"/>
    </location>
</feature>
<evidence type="ECO:0000313" key="6">
    <source>
        <dbReference type="EMBL" id="QHU04041.1"/>
    </source>
</evidence>
<feature type="region of interest" description="Disordered" evidence="4">
    <location>
        <begin position="20"/>
        <end position="46"/>
    </location>
</feature>
<organism evidence="6">
    <name type="scientific">viral metagenome</name>
    <dbReference type="NCBI Taxonomy" id="1070528"/>
    <lineage>
        <taxon>unclassified sequences</taxon>
        <taxon>metagenomes</taxon>
        <taxon>organismal metagenomes</taxon>
    </lineage>
</organism>
<feature type="compositionally biased region" description="Polar residues" evidence="4">
    <location>
        <begin position="34"/>
        <end position="46"/>
    </location>
</feature>
<evidence type="ECO:0000256" key="4">
    <source>
        <dbReference type="SAM" id="MobiDB-lite"/>
    </source>
</evidence>
<sequence>MDSYFSEIQQEIERVMQNMNRERGNNSRSRSANPTRNATPSSNGGNSEFLSLLRELLYVYNNNIRDYQDNTRMMLQAILLIITNNNNQQQQQQQQQQNPFRRSANRWNSRELDNFIYYMIYPTGTIPPVNTPLQENVVVAPTQQQIDAATINYNFHLESAQSNTTCPITLEEFSDNDPVCRIRHCGHTFRHSAIQNWFRSNVRCPVCRFDIRDHIENNSQLPENNNTNSVLQDRIRELIGEYINMDNSQNQFFSFDLPPFLVQDSSFNFIHQV</sequence>
<dbReference type="Gene3D" id="3.30.40.10">
    <property type="entry name" value="Zinc/RING finger domain, C3HC4 (zinc finger)"/>
    <property type="match status" value="1"/>
</dbReference>
<name>A0A6C0JGI1_9ZZZZ</name>
<dbReference type="InterPro" id="IPR013083">
    <property type="entry name" value="Znf_RING/FYVE/PHD"/>
</dbReference>
<dbReference type="PANTHER" id="PTHR45676">
    <property type="entry name" value="RING-H2 FINGER PROTEIN ATL51-RELATED"/>
    <property type="match status" value="1"/>
</dbReference>
<protein>
    <recommendedName>
        <fullName evidence="5">RING-type domain-containing protein</fullName>
    </recommendedName>
</protein>
<dbReference type="SUPFAM" id="SSF57850">
    <property type="entry name" value="RING/U-box"/>
    <property type="match status" value="1"/>
</dbReference>